<name>A0A1Y4DBI3_9BACT</name>
<comment type="similarity">
    <text evidence="1">Belongs to the nitroreductase family.</text>
</comment>
<evidence type="ECO:0000256" key="2">
    <source>
        <dbReference type="ARBA" id="ARBA00023002"/>
    </source>
</evidence>
<dbReference type="AlphaFoldDB" id="A0A1Y4DBI3"/>
<dbReference type="EMBL" id="NFJD01000003">
    <property type="protein sequence ID" value="OUO56503.1"/>
    <property type="molecule type" value="Genomic_DNA"/>
</dbReference>
<proteinExistence type="inferred from homology"/>
<reference evidence="5" key="1">
    <citation type="submission" date="2017-04" db="EMBL/GenBank/DDBJ databases">
        <title>Function of individual gut microbiota members based on whole genome sequencing of pure cultures obtained from chicken caecum.</title>
        <authorList>
            <person name="Medvecky M."/>
            <person name="Cejkova D."/>
            <person name="Polansky O."/>
            <person name="Karasova D."/>
            <person name="Kubasova T."/>
            <person name="Cizek A."/>
            <person name="Rychlik I."/>
        </authorList>
    </citation>
    <scope>NUCLEOTIDE SEQUENCE [LARGE SCALE GENOMIC DNA]</scope>
    <source>
        <strain evidence="5">An273</strain>
    </source>
</reference>
<dbReference type="Proteomes" id="UP000196368">
    <property type="component" value="Unassembled WGS sequence"/>
</dbReference>
<dbReference type="GO" id="GO:0016491">
    <property type="term" value="F:oxidoreductase activity"/>
    <property type="evidence" value="ECO:0007669"/>
    <property type="project" value="UniProtKB-KW"/>
</dbReference>
<protein>
    <recommendedName>
        <fullName evidence="3">Nitroreductase domain-containing protein</fullName>
    </recommendedName>
</protein>
<evidence type="ECO:0000313" key="4">
    <source>
        <dbReference type="EMBL" id="OUO56503.1"/>
    </source>
</evidence>
<sequence length="180" mass="20491">MELMDVIKARRSVRKYQDKPVEREKINACLEAARLAPSACNSQPWHYIVIDDPKVKEAFCKEAFSGVYAMTKFAEKAPVLIAAVSDKGSFTSRLGNFFRRTEFYLVDQGISGEHLVLRAQDLGLGTCWIGWLNSDKAEKFFHLPKGKKIEHLIALGYPAEEPAPRPRETLEHIVSYNEYK</sequence>
<evidence type="ECO:0000259" key="3">
    <source>
        <dbReference type="Pfam" id="PF00881"/>
    </source>
</evidence>
<organism evidence="4 5">
    <name type="scientific">Candidatus Avelusimicrobium gallicola</name>
    <dbReference type="NCBI Taxonomy" id="2562704"/>
    <lineage>
        <taxon>Bacteria</taxon>
        <taxon>Pseudomonadati</taxon>
        <taxon>Elusimicrobiota</taxon>
        <taxon>Elusimicrobia</taxon>
        <taxon>Elusimicrobiales</taxon>
        <taxon>Elusimicrobiaceae</taxon>
        <taxon>Candidatus Avelusimicrobium</taxon>
    </lineage>
</organism>
<dbReference type="SUPFAM" id="SSF55469">
    <property type="entry name" value="FMN-dependent nitroreductase-like"/>
    <property type="match status" value="1"/>
</dbReference>
<evidence type="ECO:0000256" key="1">
    <source>
        <dbReference type="ARBA" id="ARBA00007118"/>
    </source>
</evidence>
<accession>A0A1Y4DBI3</accession>
<feature type="domain" description="Nitroreductase" evidence="3">
    <location>
        <begin position="7"/>
        <end position="157"/>
    </location>
</feature>
<dbReference type="PANTHER" id="PTHR43673:SF10">
    <property type="entry name" value="NADH DEHYDROGENASE_NAD(P)H NITROREDUCTASE XCC3605-RELATED"/>
    <property type="match status" value="1"/>
</dbReference>
<dbReference type="PANTHER" id="PTHR43673">
    <property type="entry name" value="NAD(P)H NITROREDUCTASE YDGI-RELATED"/>
    <property type="match status" value="1"/>
</dbReference>
<dbReference type="InterPro" id="IPR029479">
    <property type="entry name" value="Nitroreductase"/>
</dbReference>
<comment type="caution">
    <text evidence="4">The sequence shown here is derived from an EMBL/GenBank/DDBJ whole genome shotgun (WGS) entry which is preliminary data.</text>
</comment>
<dbReference type="InterPro" id="IPR000415">
    <property type="entry name" value="Nitroreductase-like"/>
</dbReference>
<gene>
    <name evidence="4" type="ORF">B5F75_04730</name>
</gene>
<keyword evidence="2" id="KW-0560">Oxidoreductase</keyword>
<dbReference type="OrthoDB" id="9812105at2"/>
<dbReference type="Gene3D" id="3.40.109.10">
    <property type="entry name" value="NADH Oxidase"/>
    <property type="match status" value="1"/>
</dbReference>
<evidence type="ECO:0000313" key="5">
    <source>
        <dbReference type="Proteomes" id="UP000196368"/>
    </source>
</evidence>
<keyword evidence="5" id="KW-1185">Reference proteome</keyword>
<dbReference type="RefSeq" id="WP_087288487.1">
    <property type="nucleotide sequence ID" value="NZ_NFJD01000003.1"/>
</dbReference>
<dbReference type="Pfam" id="PF00881">
    <property type="entry name" value="Nitroreductase"/>
    <property type="match status" value="1"/>
</dbReference>